<dbReference type="SUPFAM" id="SSF50729">
    <property type="entry name" value="PH domain-like"/>
    <property type="match status" value="1"/>
</dbReference>
<gene>
    <name evidence="1" type="ORF">PACLA_8A088974</name>
</gene>
<accession>A0A6S7JYI8</accession>
<evidence type="ECO:0000313" key="2">
    <source>
        <dbReference type="Proteomes" id="UP001152795"/>
    </source>
</evidence>
<dbReference type="Proteomes" id="UP001152795">
    <property type="component" value="Unassembled WGS sequence"/>
</dbReference>
<keyword evidence="2" id="KW-1185">Reference proteome</keyword>
<feature type="non-terminal residue" evidence="1">
    <location>
        <position position="134"/>
    </location>
</feature>
<dbReference type="EMBL" id="CACRXK020023746">
    <property type="protein sequence ID" value="CAB4038046.1"/>
    <property type="molecule type" value="Genomic_DNA"/>
</dbReference>
<evidence type="ECO:0000313" key="1">
    <source>
        <dbReference type="EMBL" id="CAB4038046.1"/>
    </source>
</evidence>
<reference evidence="1" key="1">
    <citation type="submission" date="2020-04" db="EMBL/GenBank/DDBJ databases">
        <authorList>
            <person name="Alioto T."/>
            <person name="Alioto T."/>
            <person name="Gomez Garrido J."/>
        </authorList>
    </citation>
    <scope>NUCLEOTIDE SEQUENCE</scope>
    <source>
        <strain evidence="1">A484AB</strain>
    </source>
</reference>
<proteinExistence type="predicted"/>
<organism evidence="1 2">
    <name type="scientific">Paramuricea clavata</name>
    <name type="common">Red gorgonian</name>
    <name type="synonym">Violescent sea-whip</name>
    <dbReference type="NCBI Taxonomy" id="317549"/>
    <lineage>
        <taxon>Eukaryota</taxon>
        <taxon>Metazoa</taxon>
        <taxon>Cnidaria</taxon>
        <taxon>Anthozoa</taxon>
        <taxon>Octocorallia</taxon>
        <taxon>Malacalcyonacea</taxon>
        <taxon>Plexauridae</taxon>
        <taxon>Paramuricea</taxon>
    </lineage>
</organism>
<dbReference type="AlphaFoldDB" id="A0A6S7JYI8"/>
<comment type="caution">
    <text evidence="1">The sequence shown here is derived from an EMBL/GenBank/DDBJ whole genome shotgun (WGS) entry which is preliminary data.</text>
</comment>
<name>A0A6S7JYI8_PARCT</name>
<sequence length="134" mass="15030">MVDKSLTPERLVGILNEDSSYSIPPLLASATKTPKLSKHPTLLPGEKILLQQDATCVETYHMPVEGTLHLTTYRVIFSGSAQDIEDDGSHDHDPALASRKPFNQWGKKKGISDTLERFREKAHHFQKNLQHSKS</sequence>
<protein>
    <submittedName>
        <fullName evidence="1">Uncharacterized protein</fullName>
    </submittedName>
</protein>